<sequence>MTKRTPPAGCTAAMADRRPWSVGCTQPSPQPTPQPTHCHGLGFLEPSWPSQLGHQPRAGPAHSGWAGTQPGWACAWAVPSHAATRKKKY</sequence>
<dbReference type="Proteomes" id="UP001187192">
    <property type="component" value="Unassembled WGS sequence"/>
</dbReference>
<keyword evidence="3" id="KW-1185">Reference proteome</keyword>
<proteinExistence type="predicted"/>
<comment type="caution">
    <text evidence="2">The sequence shown here is derived from an EMBL/GenBank/DDBJ whole genome shotgun (WGS) entry which is preliminary data.</text>
</comment>
<feature type="region of interest" description="Disordered" evidence="1">
    <location>
        <begin position="47"/>
        <end position="66"/>
    </location>
</feature>
<organism evidence="2 3">
    <name type="scientific">Ficus carica</name>
    <name type="common">Common fig</name>
    <dbReference type="NCBI Taxonomy" id="3494"/>
    <lineage>
        <taxon>Eukaryota</taxon>
        <taxon>Viridiplantae</taxon>
        <taxon>Streptophyta</taxon>
        <taxon>Embryophyta</taxon>
        <taxon>Tracheophyta</taxon>
        <taxon>Spermatophyta</taxon>
        <taxon>Magnoliopsida</taxon>
        <taxon>eudicotyledons</taxon>
        <taxon>Gunneridae</taxon>
        <taxon>Pentapetalae</taxon>
        <taxon>rosids</taxon>
        <taxon>fabids</taxon>
        <taxon>Rosales</taxon>
        <taxon>Moraceae</taxon>
        <taxon>Ficeae</taxon>
        <taxon>Ficus</taxon>
    </lineage>
</organism>
<evidence type="ECO:0000256" key="1">
    <source>
        <dbReference type="SAM" id="MobiDB-lite"/>
    </source>
</evidence>
<name>A0AA87ZNR8_FICCA</name>
<reference evidence="2" key="1">
    <citation type="submission" date="2023-07" db="EMBL/GenBank/DDBJ databases">
        <title>draft genome sequence of fig (Ficus carica).</title>
        <authorList>
            <person name="Takahashi T."/>
            <person name="Nishimura K."/>
        </authorList>
    </citation>
    <scope>NUCLEOTIDE SEQUENCE</scope>
</reference>
<dbReference type="EMBL" id="BTGU01002403">
    <property type="protein sequence ID" value="GMN37487.1"/>
    <property type="molecule type" value="Genomic_DNA"/>
</dbReference>
<dbReference type="AlphaFoldDB" id="A0AA87ZNR8"/>
<gene>
    <name evidence="2" type="ORF">TIFTF001_042645</name>
</gene>
<evidence type="ECO:0000313" key="2">
    <source>
        <dbReference type="EMBL" id="GMN37487.1"/>
    </source>
</evidence>
<protein>
    <submittedName>
        <fullName evidence="2">Uncharacterized protein</fullName>
    </submittedName>
</protein>
<evidence type="ECO:0000313" key="3">
    <source>
        <dbReference type="Proteomes" id="UP001187192"/>
    </source>
</evidence>
<accession>A0AA87ZNR8</accession>